<protein>
    <submittedName>
        <fullName evidence="2">Uncharacterized protein</fullName>
    </submittedName>
</protein>
<accession>A0ABV3XJC7</accession>
<gene>
    <name evidence="2" type="ORF">ABQ292_19025</name>
</gene>
<evidence type="ECO:0000256" key="1">
    <source>
        <dbReference type="SAM" id="MobiDB-lite"/>
    </source>
</evidence>
<evidence type="ECO:0000313" key="2">
    <source>
        <dbReference type="EMBL" id="MEX5720462.1"/>
    </source>
</evidence>
<reference evidence="2 3" key="1">
    <citation type="submission" date="2024-06" db="EMBL/GenBank/DDBJ databases">
        <title>Draft genome sequence of Geodermatophilus badlandi, a novel member of the Geodermatophilaceae isolated from badland sedimentary rocks in the Red desert, Wyoming, USA.</title>
        <authorList>
            <person name="Ben Tekaya S."/>
            <person name="Nouioui I."/>
            <person name="Flores G.M."/>
            <person name="Shaal M.N."/>
            <person name="Bredoire F."/>
            <person name="Basile F."/>
            <person name="Van Diepen L."/>
            <person name="Ward N.L."/>
        </authorList>
    </citation>
    <scope>NUCLEOTIDE SEQUENCE [LARGE SCALE GENOMIC DNA]</scope>
    <source>
        <strain evidence="2 3">WL48A</strain>
    </source>
</reference>
<keyword evidence="3" id="KW-1185">Reference proteome</keyword>
<dbReference type="EMBL" id="JBFNXQ010000072">
    <property type="protein sequence ID" value="MEX5720462.1"/>
    <property type="molecule type" value="Genomic_DNA"/>
</dbReference>
<name>A0ABV3XJC7_9ACTN</name>
<proteinExistence type="predicted"/>
<feature type="compositionally biased region" description="Basic and acidic residues" evidence="1">
    <location>
        <begin position="1"/>
        <end position="20"/>
    </location>
</feature>
<organism evidence="2 3">
    <name type="scientific">Geodermatophilus maliterrae</name>
    <dbReference type="NCBI Taxonomy" id="3162531"/>
    <lineage>
        <taxon>Bacteria</taxon>
        <taxon>Bacillati</taxon>
        <taxon>Actinomycetota</taxon>
        <taxon>Actinomycetes</taxon>
        <taxon>Geodermatophilales</taxon>
        <taxon>Geodermatophilaceae</taxon>
        <taxon>Geodermatophilus</taxon>
    </lineage>
</organism>
<feature type="region of interest" description="Disordered" evidence="1">
    <location>
        <begin position="1"/>
        <end position="44"/>
    </location>
</feature>
<dbReference type="RefSeq" id="WP_369209284.1">
    <property type="nucleotide sequence ID" value="NZ_JBFNXQ010000072.1"/>
</dbReference>
<sequence length="44" mass="4963">MEDTHREDRPTHDTHGEQSEAPHAQPPAGPVARLLANPRRTRRA</sequence>
<dbReference type="Proteomes" id="UP001560045">
    <property type="component" value="Unassembled WGS sequence"/>
</dbReference>
<comment type="caution">
    <text evidence="2">The sequence shown here is derived from an EMBL/GenBank/DDBJ whole genome shotgun (WGS) entry which is preliminary data.</text>
</comment>
<evidence type="ECO:0000313" key="3">
    <source>
        <dbReference type="Proteomes" id="UP001560045"/>
    </source>
</evidence>